<dbReference type="Pfam" id="PF12911">
    <property type="entry name" value="OppC_N"/>
    <property type="match status" value="1"/>
</dbReference>
<feature type="transmembrane region" description="Helical" evidence="9">
    <location>
        <begin position="266"/>
        <end position="288"/>
    </location>
</feature>
<dbReference type="CDD" id="cd06261">
    <property type="entry name" value="TM_PBP2"/>
    <property type="match status" value="1"/>
</dbReference>
<proteinExistence type="inferred from homology"/>
<feature type="domain" description="ABC transmembrane type-1" evidence="10">
    <location>
        <begin position="107"/>
        <end position="292"/>
    </location>
</feature>
<feature type="transmembrane region" description="Helical" evidence="9">
    <location>
        <begin position="105"/>
        <end position="132"/>
    </location>
</feature>
<feature type="transmembrane region" description="Helical" evidence="9">
    <location>
        <begin position="220"/>
        <end position="246"/>
    </location>
</feature>
<feature type="transmembrane region" description="Helical" evidence="9">
    <location>
        <begin position="152"/>
        <end position="176"/>
    </location>
</feature>
<evidence type="ECO:0000256" key="6">
    <source>
        <dbReference type="ARBA" id="ARBA00022927"/>
    </source>
</evidence>
<dbReference type="InterPro" id="IPR035906">
    <property type="entry name" value="MetI-like_sf"/>
</dbReference>
<keyword evidence="6" id="KW-0653">Protein transport</keyword>
<keyword evidence="7 9" id="KW-1133">Transmembrane helix</keyword>
<keyword evidence="12" id="KW-1185">Reference proteome</keyword>
<dbReference type="PROSITE" id="PS50928">
    <property type="entry name" value="ABC_TM1"/>
    <property type="match status" value="1"/>
</dbReference>
<dbReference type="Pfam" id="PF00528">
    <property type="entry name" value="BPD_transp_1"/>
    <property type="match status" value="1"/>
</dbReference>
<protein>
    <submittedName>
        <fullName evidence="11">ABC transporter permease</fullName>
    </submittedName>
</protein>
<dbReference type="InterPro" id="IPR025966">
    <property type="entry name" value="OppC_N"/>
</dbReference>
<dbReference type="PANTHER" id="PTHR43386:SF1">
    <property type="entry name" value="D,D-DIPEPTIDE TRANSPORT SYSTEM PERMEASE PROTEIN DDPC-RELATED"/>
    <property type="match status" value="1"/>
</dbReference>
<gene>
    <name evidence="11" type="ORF">J6595_03050</name>
</gene>
<evidence type="ECO:0000259" key="10">
    <source>
        <dbReference type="PROSITE" id="PS50928"/>
    </source>
</evidence>
<feature type="transmembrane region" description="Helical" evidence="9">
    <location>
        <begin position="37"/>
        <end position="58"/>
    </location>
</feature>
<evidence type="ECO:0000313" key="11">
    <source>
        <dbReference type="EMBL" id="MBP0614551.1"/>
    </source>
</evidence>
<evidence type="ECO:0000256" key="1">
    <source>
        <dbReference type="ARBA" id="ARBA00004651"/>
    </source>
</evidence>
<dbReference type="PANTHER" id="PTHR43386">
    <property type="entry name" value="OLIGOPEPTIDE TRANSPORT SYSTEM PERMEASE PROTEIN APPC"/>
    <property type="match status" value="1"/>
</dbReference>
<sequence length="305" mass="32549">MVERALPEASVSSAPIAGAAPRRGASIWSALLAEPRVVIAGGFLVLLALAAIFAPLIAPHNPLEQDLMLNTLPPAWVDGAEPGYLLGTDSLGRDLLSRMIYGGRVALTVALVAAFAAGLIGTVLGLLAGFFGGWIDAAVSRLIDIWMAFPPVLLSILLVAVIGTGLTSVILAIVVIDWTRFCRVVRSETLQQARMDYVDAAVVLGTSRWRILFVEILPNLLPVVVVLLSLEMGIAVIVEAVLSFVGLSVSSDMPTWGGLIAEGRQIIYQAWWVLVFPLVLLFATVLAFNQLGDGLRRLVDPVLLR</sequence>
<keyword evidence="8 9" id="KW-0472">Membrane</keyword>
<dbReference type="Gene3D" id="1.10.3720.10">
    <property type="entry name" value="MetI-like"/>
    <property type="match status" value="1"/>
</dbReference>
<dbReference type="Proteomes" id="UP000678276">
    <property type="component" value="Unassembled WGS sequence"/>
</dbReference>
<evidence type="ECO:0000256" key="8">
    <source>
        <dbReference type="ARBA" id="ARBA00023136"/>
    </source>
</evidence>
<accession>A0ABS4BCU7</accession>
<dbReference type="InterPro" id="IPR050366">
    <property type="entry name" value="BP-dependent_transpt_permease"/>
</dbReference>
<evidence type="ECO:0000256" key="2">
    <source>
        <dbReference type="ARBA" id="ARBA00022448"/>
    </source>
</evidence>
<name>A0ABS4BCU7_9HYPH</name>
<keyword evidence="3" id="KW-1003">Cell membrane</keyword>
<dbReference type="EMBL" id="JAGJCF010000002">
    <property type="protein sequence ID" value="MBP0614551.1"/>
    <property type="molecule type" value="Genomic_DNA"/>
</dbReference>
<dbReference type="InterPro" id="IPR000515">
    <property type="entry name" value="MetI-like"/>
</dbReference>
<organism evidence="11 12">
    <name type="scientific">Jiella mangrovi</name>
    <dbReference type="NCBI Taxonomy" id="2821407"/>
    <lineage>
        <taxon>Bacteria</taxon>
        <taxon>Pseudomonadati</taxon>
        <taxon>Pseudomonadota</taxon>
        <taxon>Alphaproteobacteria</taxon>
        <taxon>Hyphomicrobiales</taxon>
        <taxon>Aurantimonadaceae</taxon>
        <taxon>Jiella</taxon>
    </lineage>
</organism>
<evidence type="ECO:0000256" key="5">
    <source>
        <dbReference type="ARBA" id="ARBA00022856"/>
    </source>
</evidence>
<keyword evidence="2 9" id="KW-0813">Transport</keyword>
<dbReference type="RefSeq" id="WP_209592991.1">
    <property type="nucleotide sequence ID" value="NZ_JAGJCF010000002.1"/>
</dbReference>
<evidence type="ECO:0000256" key="3">
    <source>
        <dbReference type="ARBA" id="ARBA00022475"/>
    </source>
</evidence>
<evidence type="ECO:0000256" key="7">
    <source>
        <dbReference type="ARBA" id="ARBA00022989"/>
    </source>
</evidence>
<keyword evidence="4 9" id="KW-0812">Transmembrane</keyword>
<comment type="caution">
    <text evidence="11">The sequence shown here is derived from an EMBL/GenBank/DDBJ whole genome shotgun (WGS) entry which is preliminary data.</text>
</comment>
<comment type="subcellular location">
    <subcellularLocation>
        <location evidence="1 9">Cell membrane</location>
        <topology evidence="1 9">Multi-pass membrane protein</topology>
    </subcellularLocation>
</comment>
<evidence type="ECO:0000256" key="4">
    <source>
        <dbReference type="ARBA" id="ARBA00022692"/>
    </source>
</evidence>
<comment type="similarity">
    <text evidence="9">Belongs to the binding-protein-dependent transport system permease family.</text>
</comment>
<evidence type="ECO:0000313" key="12">
    <source>
        <dbReference type="Proteomes" id="UP000678276"/>
    </source>
</evidence>
<reference evidence="11 12" key="1">
    <citation type="submission" date="2021-04" db="EMBL/GenBank/DDBJ databases">
        <title>Whole genome sequence of Jiella sp. KSK16Y-1.</title>
        <authorList>
            <person name="Tuo L."/>
        </authorList>
    </citation>
    <scope>NUCLEOTIDE SEQUENCE [LARGE SCALE GENOMIC DNA]</scope>
    <source>
        <strain evidence="11 12">KSK16Y-1</strain>
    </source>
</reference>
<keyword evidence="5" id="KW-0571">Peptide transport</keyword>
<evidence type="ECO:0000256" key="9">
    <source>
        <dbReference type="RuleBase" id="RU363032"/>
    </source>
</evidence>
<dbReference type="SUPFAM" id="SSF161098">
    <property type="entry name" value="MetI-like"/>
    <property type="match status" value="1"/>
</dbReference>